<dbReference type="InterPro" id="IPR035992">
    <property type="entry name" value="Ricin_B-like_lectins"/>
</dbReference>
<evidence type="ECO:0000256" key="3">
    <source>
        <dbReference type="ARBA" id="ARBA00022692"/>
    </source>
</evidence>
<keyword evidence="7 14" id="KW-0472">Membrane</keyword>
<organism evidence="19 20">
    <name type="scientific">Electrophorus voltai</name>
    <dbReference type="NCBI Taxonomy" id="2609070"/>
    <lineage>
        <taxon>Eukaryota</taxon>
        <taxon>Metazoa</taxon>
        <taxon>Chordata</taxon>
        <taxon>Craniata</taxon>
        <taxon>Vertebrata</taxon>
        <taxon>Euteleostomi</taxon>
        <taxon>Actinopterygii</taxon>
        <taxon>Neopterygii</taxon>
        <taxon>Teleostei</taxon>
        <taxon>Ostariophysi</taxon>
        <taxon>Gymnotiformes</taxon>
        <taxon>Gymnotoidei</taxon>
        <taxon>Gymnotidae</taxon>
        <taxon>Electrophorus</taxon>
    </lineage>
</organism>
<feature type="transmembrane region" description="Helical" evidence="14">
    <location>
        <begin position="3113"/>
        <end position="3134"/>
    </location>
</feature>
<evidence type="ECO:0000259" key="15">
    <source>
        <dbReference type="PROSITE" id="PS50041"/>
    </source>
</evidence>
<dbReference type="CDD" id="cd00037">
    <property type="entry name" value="CLECT"/>
    <property type="match status" value="17"/>
</dbReference>
<dbReference type="InterPro" id="IPR036179">
    <property type="entry name" value="Ig-like_dom_sf"/>
</dbReference>
<dbReference type="FunFam" id="2.60.40.10:FF:000233">
    <property type="entry name" value="Myomesin 1"/>
    <property type="match status" value="1"/>
</dbReference>
<dbReference type="FunFam" id="2.60.40.10:FF:004901">
    <property type="match status" value="1"/>
</dbReference>
<dbReference type="InterPro" id="IPR001304">
    <property type="entry name" value="C-type_lectin-like"/>
</dbReference>
<dbReference type="InterPro" id="IPR003599">
    <property type="entry name" value="Ig_sub"/>
</dbReference>
<evidence type="ECO:0000313" key="19">
    <source>
        <dbReference type="EMBL" id="KAK1805793.1"/>
    </source>
</evidence>
<keyword evidence="10" id="KW-0325">Glycoprotein</keyword>
<feature type="domain" description="C-type lectin" evidence="15">
    <location>
        <begin position="775"/>
        <end position="892"/>
    </location>
</feature>
<keyword evidence="8 12" id="KW-1015">Disulfide bond</keyword>
<dbReference type="SMART" id="SM00034">
    <property type="entry name" value="CLECT"/>
    <property type="match status" value="18"/>
</dbReference>
<dbReference type="PROSITE" id="PS50231">
    <property type="entry name" value="RICIN_B_LECTIN"/>
    <property type="match status" value="1"/>
</dbReference>
<evidence type="ECO:0000256" key="2">
    <source>
        <dbReference type="ARBA" id="ARBA00022583"/>
    </source>
</evidence>
<feature type="domain" description="C-type lectin" evidence="15">
    <location>
        <begin position="2328"/>
        <end position="2472"/>
    </location>
</feature>
<dbReference type="SUPFAM" id="SSF50370">
    <property type="entry name" value="Ricin B-like lectins"/>
    <property type="match status" value="2"/>
</dbReference>
<dbReference type="Pfam" id="PF07679">
    <property type="entry name" value="I-set"/>
    <property type="match status" value="3"/>
</dbReference>
<dbReference type="FunFam" id="2.60.40.10:FF:000670">
    <property type="entry name" value="Myomesin 2"/>
    <property type="match status" value="1"/>
</dbReference>
<feature type="domain" description="Ig-like" evidence="16">
    <location>
        <begin position="4324"/>
        <end position="4421"/>
    </location>
</feature>
<dbReference type="FunFam" id="2.60.40.10:FF:000192">
    <property type="entry name" value="Myomesin 1"/>
    <property type="match status" value="1"/>
</dbReference>
<feature type="domain" description="C-type lectin" evidence="15">
    <location>
        <begin position="1076"/>
        <end position="1184"/>
    </location>
</feature>
<feature type="domain" description="C-type lectin" evidence="15">
    <location>
        <begin position="2789"/>
        <end position="2894"/>
    </location>
</feature>
<dbReference type="CDD" id="cd00063">
    <property type="entry name" value="FN3"/>
    <property type="match status" value="4"/>
</dbReference>
<dbReference type="SUPFAM" id="SSF57440">
    <property type="entry name" value="Kringle-like"/>
    <property type="match status" value="2"/>
</dbReference>
<dbReference type="Gene3D" id="2.10.10.10">
    <property type="entry name" value="Fibronectin, type II, collagen-binding"/>
    <property type="match status" value="2"/>
</dbReference>
<dbReference type="InterPro" id="IPR036116">
    <property type="entry name" value="FN3_sf"/>
</dbReference>
<keyword evidence="3 14" id="KW-0812">Transmembrane</keyword>
<dbReference type="Gene3D" id="2.60.40.10">
    <property type="entry name" value="Immunoglobulins"/>
    <property type="match status" value="11"/>
</dbReference>
<feature type="domain" description="C-type lectin" evidence="15">
    <location>
        <begin position="2641"/>
        <end position="2750"/>
    </location>
</feature>
<feature type="disulfide bond" evidence="12">
    <location>
        <begin position="129"/>
        <end position="156"/>
    </location>
</feature>
<dbReference type="FunFam" id="2.10.10.10:FF:000001">
    <property type="entry name" value="Fibronectin 1a isoform 1"/>
    <property type="match status" value="1"/>
</dbReference>
<dbReference type="SMART" id="SM00408">
    <property type="entry name" value="IGc2"/>
    <property type="match status" value="2"/>
</dbReference>
<dbReference type="PROSITE" id="PS50041">
    <property type="entry name" value="C_TYPE_LECTIN_2"/>
    <property type="match status" value="17"/>
</dbReference>
<feature type="domain" description="C-type lectin" evidence="15">
    <location>
        <begin position="1835"/>
        <end position="1942"/>
    </location>
</feature>
<dbReference type="SUPFAM" id="SSF56436">
    <property type="entry name" value="C-type lectin-like"/>
    <property type="match status" value="18"/>
</dbReference>
<dbReference type="PROSITE" id="PS50835">
    <property type="entry name" value="IG_LIKE"/>
    <property type="match status" value="3"/>
</dbReference>
<dbReference type="FunFam" id="2.60.40.10:FF:000124">
    <property type="entry name" value="Myomesin 1"/>
    <property type="match status" value="1"/>
</dbReference>
<comment type="subcellular location">
    <subcellularLocation>
        <location evidence="1">Membrane</location>
        <topology evidence="1">Single-pass membrane protein</topology>
    </subcellularLocation>
</comment>
<dbReference type="FunFam" id="2.60.40.10:FF:000029">
    <property type="entry name" value="Myomesin 1"/>
    <property type="match status" value="1"/>
</dbReference>
<dbReference type="PROSITE" id="PS50853">
    <property type="entry name" value="FN3"/>
    <property type="match status" value="4"/>
</dbReference>
<dbReference type="InterPro" id="IPR013098">
    <property type="entry name" value="Ig_I-set"/>
</dbReference>
<dbReference type="Pfam" id="PF00040">
    <property type="entry name" value="fn2"/>
    <property type="match status" value="2"/>
</dbReference>
<keyword evidence="4" id="KW-0732">Signal</keyword>
<feature type="domain" description="Ig-like" evidence="16">
    <location>
        <begin position="3293"/>
        <end position="3332"/>
    </location>
</feature>
<feature type="compositionally biased region" description="Low complexity" evidence="13">
    <location>
        <begin position="4453"/>
        <end position="4475"/>
    </location>
</feature>
<dbReference type="InterPro" id="IPR036943">
    <property type="entry name" value="FN_type2_sf"/>
</dbReference>
<evidence type="ECO:0000256" key="11">
    <source>
        <dbReference type="ARBA" id="ARBA00023319"/>
    </source>
</evidence>
<feature type="domain" description="C-type lectin" evidence="15">
    <location>
        <begin position="1690"/>
        <end position="1816"/>
    </location>
</feature>
<feature type="domain" description="C-type lectin" evidence="15">
    <location>
        <begin position="2932"/>
        <end position="3102"/>
    </location>
</feature>
<feature type="domain" description="C-type lectin" evidence="15">
    <location>
        <begin position="1546"/>
        <end position="1662"/>
    </location>
</feature>
<evidence type="ECO:0000259" key="18">
    <source>
        <dbReference type="PROSITE" id="PS51092"/>
    </source>
</evidence>
<feature type="domain" description="C-type lectin" evidence="15">
    <location>
        <begin position="334"/>
        <end position="450"/>
    </location>
</feature>
<dbReference type="FunFam" id="3.10.100.10:FF:000036">
    <property type="entry name" value="Lymphocyte antigen 75"/>
    <property type="match status" value="1"/>
</dbReference>
<dbReference type="PANTHER" id="PTHR22803">
    <property type="entry name" value="MANNOSE, PHOSPHOLIPASE, LECTIN RECEPTOR RELATED"/>
    <property type="match status" value="1"/>
</dbReference>
<dbReference type="PROSITE" id="PS51092">
    <property type="entry name" value="FN2_2"/>
    <property type="match status" value="2"/>
</dbReference>
<feature type="domain" description="Fibronectin type-III" evidence="17">
    <location>
        <begin position="3684"/>
        <end position="3786"/>
    </location>
</feature>
<dbReference type="InterPro" id="IPR018378">
    <property type="entry name" value="C-type_lectin_CS"/>
</dbReference>
<feature type="domain" description="Fibronectin type-III" evidence="17">
    <location>
        <begin position="3789"/>
        <end position="3886"/>
    </location>
</feature>
<dbReference type="InterPro" id="IPR000562">
    <property type="entry name" value="FN_type2_dom"/>
</dbReference>
<name>A0AAD8ZX12_9TELE</name>
<dbReference type="InterPro" id="IPR016186">
    <property type="entry name" value="C-type_lectin-like/link_sf"/>
</dbReference>
<dbReference type="CDD" id="cd00096">
    <property type="entry name" value="Ig"/>
    <property type="match status" value="1"/>
</dbReference>
<dbReference type="GO" id="GO:0016020">
    <property type="term" value="C:membrane"/>
    <property type="evidence" value="ECO:0007669"/>
    <property type="project" value="UniProtKB-SubCell"/>
</dbReference>
<dbReference type="InterPro" id="IPR013806">
    <property type="entry name" value="Kringle-like"/>
</dbReference>
<dbReference type="FunFam" id="2.60.40.10:FF:000179">
    <property type="entry name" value="Myomesin 2"/>
    <property type="match status" value="1"/>
</dbReference>
<dbReference type="InterPro" id="IPR000772">
    <property type="entry name" value="Ricin_B_lectin"/>
</dbReference>
<feature type="domain" description="C-type lectin" evidence="15">
    <location>
        <begin position="1215"/>
        <end position="1338"/>
    </location>
</feature>
<dbReference type="InterPro" id="IPR003598">
    <property type="entry name" value="Ig_sub2"/>
</dbReference>
<dbReference type="GO" id="GO:0006897">
    <property type="term" value="P:endocytosis"/>
    <property type="evidence" value="ECO:0007669"/>
    <property type="project" value="UniProtKB-KW"/>
</dbReference>
<dbReference type="InterPro" id="IPR003961">
    <property type="entry name" value="FN3_dom"/>
</dbReference>
<evidence type="ECO:0000256" key="4">
    <source>
        <dbReference type="ARBA" id="ARBA00022729"/>
    </source>
</evidence>
<feature type="disulfide bond" evidence="12">
    <location>
        <begin position="115"/>
        <end position="141"/>
    </location>
</feature>
<dbReference type="InterPro" id="IPR013783">
    <property type="entry name" value="Ig-like_fold"/>
</dbReference>
<feature type="domain" description="Fibronectin type-II" evidence="18">
    <location>
        <begin position="1485"/>
        <end position="1533"/>
    </location>
</feature>
<dbReference type="PRINTS" id="PR00013">
    <property type="entry name" value="FNTYPEII"/>
</dbReference>
<dbReference type="SMART" id="SM00060">
    <property type="entry name" value="FN3"/>
    <property type="match status" value="4"/>
</dbReference>
<dbReference type="SUPFAM" id="SSF48726">
    <property type="entry name" value="Immunoglobulin"/>
    <property type="match status" value="4"/>
</dbReference>
<feature type="non-terminal residue" evidence="19">
    <location>
        <position position="4516"/>
    </location>
</feature>
<dbReference type="FunFam" id="3.10.100.10:FF:000047">
    <property type="entry name" value="lymphocyte antigen 75"/>
    <property type="match status" value="1"/>
</dbReference>
<dbReference type="FunFam" id="2.60.40.10:FF:002172">
    <property type="entry name" value="Myomesin 1a (skelemin)"/>
    <property type="match status" value="1"/>
</dbReference>
<dbReference type="CDD" id="cd00062">
    <property type="entry name" value="FN2"/>
    <property type="match status" value="2"/>
</dbReference>
<feature type="domain" description="C-type lectin" evidence="15">
    <location>
        <begin position="630"/>
        <end position="752"/>
    </location>
</feature>
<evidence type="ECO:0000259" key="17">
    <source>
        <dbReference type="PROSITE" id="PS50853"/>
    </source>
</evidence>
<feature type="domain" description="Fibronectin type-II" evidence="18">
    <location>
        <begin position="110"/>
        <end position="158"/>
    </location>
</feature>
<evidence type="ECO:0000256" key="6">
    <source>
        <dbReference type="ARBA" id="ARBA00022989"/>
    </source>
</evidence>
<evidence type="ECO:0000256" key="7">
    <source>
        <dbReference type="ARBA" id="ARBA00023136"/>
    </source>
</evidence>
<accession>A0AAD8ZX12</accession>
<feature type="domain" description="C-type lectin" evidence="15">
    <location>
        <begin position="1985"/>
        <end position="2092"/>
    </location>
</feature>
<dbReference type="Gene3D" id="2.80.10.50">
    <property type="match status" value="2"/>
</dbReference>
<feature type="domain" description="Ig-like" evidence="16">
    <location>
        <begin position="4105"/>
        <end position="4191"/>
    </location>
</feature>
<dbReference type="Pfam" id="PF00041">
    <property type="entry name" value="fn3"/>
    <property type="match status" value="4"/>
</dbReference>
<feature type="transmembrane region" description="Helical" evidence="14">
    <location>
        <begin position="4301"/>
        <end position="4320"/>
    </location>
</feature>
<feature type="domain" description="C-type lectin" evidence="15">
    <location>
        <begin position="2516"/>
        <end position="2607"/>
    </location>
</feature>
<dbReference type="FunFam" id="2.60.40.10:FF:000222">
    <property type="entry name" value="Myomesin 1"/>
    <property type="match status" value="1"/>
</dbReference>
<dbReference type="InterPro" id="IPR016187">
    <property type="entry name" value="CTDL_fold"/>
</dbReference>
<evidence type="ECO:0008006" key="21">
    <source>
        <dbReference type="Google" id="ProtNLM"/>
    </source>
</evidence>
<keyword evidence="11" id="KW-0393">Immunoglobulin domain</keyword>
<evidence type="ECO:0000256" key="13">
    <source>
        <dbReference type="SAM" id="MobiDB-lite"/>
    </source>
</evidence>
<dbReference type="PROSITE" id="PS00615">
    <property type="entry name" value="C_TYPE_LECTIN_1"/>
    <property type="match status" value="2"/>
</dbReference>
<dbReference type="InterPro" id="IPR007110">
    <property type="entry name" value="Ig-like_dom"/>
</dbReference>
<keyword evidence="2" id="KW-0254">Endocytosis</keyword>
<evidence type="ECO:0000259" key="16">
    <source>
        <dbReference type="PROSITE" id="PS50835"/>
    </source>
</evidence>
<dbReference type="Pfam" id="PF00059">
    <property type="entry name" value="Lectin_C"/>
    <property type="match status" value="16"/>
</dbReference>
<dbReference type="SMART" id="SM00059">
    <property type="entry name" value="FN2"/>
    <property type="match status" value="2"/>
</dbReference>
<feature type="compositionally biased region" description="Pro residues" evidence="13">
    <location>
        <begin position="4476"/>
        <end position="4496"/>
    </location>
</feature>
<feature type="domain" description="C-type lectin" evidence="15">
    <location>
        <begin position="918"/>
        <end position="1045"/>
    </location>
</feature>
<dbReference type="EMBL" id="JAROKS010000002">
    <property type="protein sequence ID" value="KAK1805793.1"/>
    <property type="molecule type" value="Genomic_DNA"/>
</dbReference>
<evidence type="ECO:0000256" key="12">
    <source>
        <dbReference type="PROSITE-ProRule" id="PRU00479"/>
    </source>
</evidence>
<dbReference type="InterPro" id="IPR050111">
    <property type="entry name" value="C-type_lectin/snaclec_domain"/>
</dbReference>
<keyword evidence="5" id="KW-0677">Repeat</keyword>
<dbReference type="FunFam" id="2.60.40.10:FF:000197">
    <property type="entry name" value="Myomesin 1"/>
    <property type="match status" value="1"/>
</dbReference>
<dbReference type="Proteomes" id="UP001239994">
    <property type="component" value="Unassembled WGS sequence"/>
</dbReference>
<feature type="domain" description="Fibronectin type-III" evidence="17">
    <location>
        <begin position="3483"/>
        <end position="3577"/>
    </location>
</feature>
<feature type="disulfide bond" evidence="12">
    <location>
        <begin position="1490"/>
        <end position="1516"/>
    </location>
</feature>
<feature type="region of interest" description="Disordered" evidence="13">
    <location>
        <begin position="4429"/>
        <end position="4516"/>
    </location>
</feature>
<keyword evidence="20" id="KW-1185">Reference proteome</keyword>
<sequence length="4516" mass="510761">CDRPTAALLWKWVSRHRLFNLGTSLCLGINVSSLHQPEVGIFKCPTSLHAMWWRCSDSMLYGSLHNKLAVVASKVVVRRRSMHQWRIYGGTGEAPCAYPYEEIHTLLGNAHGMPCAMPFLYNTQWYWECTSEGREDQHLWCSTTSLYDQDQRWGFCPTAGCCPKHGWLGFVLSVSGCDSFWESSADLKACYQFNLNSLLTWSQAYTSCQSQGGDLLSITHVAEHSYIRERLSDIGVVVWIGLNHLAKAEGWQWSDRSPLSLVQYTSDIASTAVQQGQLCGVFDATREWGHWRSLACESAVPYICKKTPNISRRAEPLDNWQYKDTVCPDGWLDHNDFCYHYLEEKASWENSSSTCKSLGGELTSIRSLAELQLLLRFLNGSEPKVWIGLYVEAEHPAVQWSDGSPVTFTSWYSQEPTRRHEDSRECVTANRKNGNWEFEECEKLHPAVCRTSGLVIQHPAGELDIGCPEGWKRMGQSCYKIADEDQTFEDAVRGYTCKGPLVTIEDRFEQAFLNSLIDAYNRSTSQLYWIALQDQNRTGEYRWLTQNSSTAPLTYSNWNQHQPVTGGGCVVMVGHWPLGHWEVKNCTSHKALAICEQDVSSFHMALIPAPHLDPLVPCKEGWDSCPGLPHCYKVFHSEKILMSRSWSEAEFFCRALGADLASFHHYKEQSFIKQLLTNMFHSTAGRWFWVGFSRRDPESAGAWAWSDGTPVATSFIEDKNEDVSTHECAAYSGLNNALSPRSCEAKHEWICKVPRGAEITKPYWYNNQSEPWVFYRGAEYFLGSQPFPWESVLFACKMMGADLLTLHSKEEAGFIKGHMMKVPRASTEWWLGLSAGSGHYGYSWTDGSALDYEKWKNGRPLKATGQKCVYMSSLSGEWSAGRCAEPRAYACKRRTVSVLEVLREPKFIGACPPKWFYFGYKCLLLHLPAQQEEGKTWVEARSICANLHGTLVSIENGIEQAYVTMLLDGFSPGVWIGLRDTNATKWVSGKSVTYTNWSPVEPKSSSTEEEWLNTASVGAEPLCTVLSSNHNFHLVGAWYNEKCTQVGYGFVCQKPQDVTKRPSHSNRDTAYLDSEYRNRSYHVVRGNLSWSEALRSCMEKHMDLVSISDPFHQAYLTVLVNRLAAPHWIGFFSEDDGINYHWTDGSDTVFTHWNLADDEEDEGFVLGDCVYMDVTGGWNRADCDMQLSGALCYAPRLKRVAFSYEVVCKETWLKFRGSCYSFESVILKLPLEEAREYCRKKENSSDVLTIRDEAENRFFLEQLKDFYDGFQTVWLGIYYDIDRDALSWMDGSVLDYTNWRWKVPEKSVMKADTCVSARVSDGEWLLANCRDRLGFVCKTRSEVDPEVEVKALNSDDAFAIQHEGTGKCLQARQGSLILGECSEEPTRPWKWGAEHQLFHTGSSACLALDILTKTFSLTSCSNVPLSGWNCLGGSILTIHQMKLSTTHNGSVVAKRDTPDSWVRGGTSDTICDQPFQAMHTTGGNAKGAPCRLPFLYNGTWHHSCLRGNTTHPLEWCATTDNYDEDQMWGSCLKYEEGCGVLWGPPLNGRCYQVVSVALVTWHEARDACRSQGGDLLSVSSVQDLQIFKAWRDLPDKLWVGLNHLDWVQGWQWSDGSPLAYVPWEAGSSWGSSILQTKDCGVINSNLRFWAMGCEMKLPYICEKKENTTQTKATGEVANKPTQCEDGWVPWRRFCYRLFGTNTREQMSYEGAQQKCVQYGAQLASIHSLEEVEILSTQLEVDAGNASYTGNTWIGLKADSNTNLFRWEDGTEVSFTYWARTQPSLLIPNRTSCVVSLDKDHTWFVMSCNIPNSFLCKKNGTVNESMPDADCPQDENWRRYRNACYKVDTREVSYKNSCKLTINDRFEQNFVSGLLKEFITSKPLYFWTGLQDSKGTGEYQWFSQTGQARVAFVNWRWHEPAKAGGCAVLSTAVPVGQWSVENCTVFKAGSICKRPITYEPPATPEPTPDLKTLCAPGWVTREGIKYCYKVFHEERLSRKRTWKEAELFCEELGAHLPSFTEEQEMTALHSIMRESISDDRFFWVGLNRRNPNNDNSWEWSDGRPVSMMIFPQDFHEDDEYNRDCAAFKWTALWLSHGRLPTGPQLGVGGYRKASLSGSKQRSLMAVIITLTLKGNLKLWPFFYHVPVRPFYHRPFHCDAHLEWVCQIPRGIKPHNPDWYNPDGHHDSSVFIDGQEFWFVTSPQLSFEEASLYCSSNKSKLAAPQTLSAARRLREQLFKNAGSKDVSWWVDLREPSPLVPFWYSRMHFYNAVFLGRCTSFKSDSLMPDFQINCAAQQPFVCETLNVTSVEAGTQEPHHPGQPCENGTHAFRDKCYTVLRNPQYMSFKAAVEKCKSLRGTLLSIRDQAEQDFITSLLAVEPQKLWIGLMMRLHDTQWVDSSPVTYLNFNPLLHGQLRPMHINASGFFSLQHIGSDASSSQNIALTRFEQGRLELCAYMYNDVHSDMLGTWDYTSCFDEQNLTMCQHYTDKQESAVMTDYKFQASDHTFMVVLAQNGSNMTWYEALESCKLSSMDLASVPNTYLQAMLTVHVNKVGHALWIGLFSEDEEQYHWTDHSHTVFSRWGPEVTEGRCVYLDIDGFWKATECETQLRGAFCHSPHDEHITPSEDVMKCPHENNGPNWIPFKNSCYTFLLASVRWQEQEKNSDRTTCEVLVGKGDILTIRNEEENEFIKTQLQPFKDLAKFVWLGMYRQKEDNQMKWYDDTNVQYSNWKSGRPNVTEPFMAGLSLSGEWDLIQDERVFAQFKQRTIVVCKIENDPKDEYRLRPIDVDSPPGYNFRVLAKKVNWYQALEECRRDGGHLASVHNETVNRDMALIVKRDGFPLWIGLSRQDFNSWPYEWSDGTSLQFQPQGFMGTGSVSEEKCVYVDSKGSWYAVNCYAELEGAICYHTISNLKTSTRFSSNCPMSDGQASWLQYEDHCYAIDMTLYNYSIYTMEDARRVCEKLDSSSQLLTIQNMDENDFVTRHVAENPFITSRVWLGLNTISTGNSNSSKNPFCSLPCTPSCSRHTGIICYYYHAEINEAVLQATDDNPVKCADKATSWIDGSSMEFSNWAHFQPQLGCAVLVSMNGTWSTANCTESHSRVVCKAPVKSKGTPVALVFFIVVLLCLTTMVLFIVYKRTRQHFFSTVRYQRNFDDADSTSMIAETDYPDVPTRAMPFYQQRQKQVSQEYQSTKHAIQQIQTRKLCSKSVKTEQGKATEAMAEPAYKVPAFRQREPEGMQEYQRMAAHFGRDLTTLQQELHRIKVATQEQVENIDITREVRERMSVHRKEVPTEIPKVPDFLVGLRSHTVWEKTPVKLLCTVSGYPTPIVKWYKNDIVIDPLSVPGKYKIENKYGVHGLIISRSNWTRRDLPSACKLEVFLLESFGVTFGNEGESLTLVANMVVVPDLPNLPPEVMWYRDDILLKPSRWVEMSVGGGTAKLTFPHLNKDDEGLYTLRIWTKDGTTEHSAYLFVKDAPPTVNGAPGAPMDVTVSDANKEYVLVSWKPPNTTNEPLITGYFVDRRKSGTNDWVQCNATPVKVCKLPVHGLSEGASYHFRVRAVNSAGISLPSRMSTGVTAADVESDIQGVPSAPGQVMASRNTKTSAFVHWEPPKNPNNLIGYYVDCCVVGSKVWTPCNHRPYKHTRFVVHGLTAGDTYLFRVQAVNAYGLSEESQVSAPLFVDAALAAPSAPYGIALLSCDGSSMTVAWKCPKRTGGSRITSYYLDKREADSVNWKEVSPSPATKRVYKVENLTAGLFYEFKVQAANLAGVGLPSEPSRPFACEAWTMPQPGPAYDLSFWEVRDDSLLLQWKAPVYVGASPVTGYFVEMAKKGSPDFVVVNTEAVNRCYLKVTGLETGAWYVFKVYAVNVSGKGKDSDVSEAVCAKTLQGTKGLVSGVDEETGDIFLSFEAPEISELSEFIWSKSYKEITDSSRVKVSTVGRRSRLTLLNPEKEDLGLYSVAVTEADGASASHTVTEEELKKLFELSYNIRNPIVPLKTELNYEILEKGHVRFWLQAQKISSAVSYRFIINDKEVTRAEGHKISHDASTGIIQMTVEHFTRANEGTYTLQIHDGKAKSQSSLVLVGDVFKVVLKEAEFQRKEHIRKQGPHFSEYLTFHVDDNCTVMLVCKLANVKKDTTFSWFKDDEEITLDVAPNPMSGGCALPIPLFSRKDQGIYKAVLSDDRGKDTSIYDISGKVFEDIINAIARIAGSSASDLMMQCTPEGIRLQCYMKYYTEEMKTSWFHKESKIASSEKMRIGGTCEMAWMQICEPTDREKGHYSIEIHDGKNAHIRTFDLSGQGKSKAVLVIFYIGLSLLALMLSAFTKMPLFCVDRGRVVGGLPDVVTIMEYKTLSLTCTVWGDPKPEVTWFKNEQEVVSDDHNQISFESGKFASLTIKSVTVDDSGKYSINVRNKYGGEFVEITVSVYKQGEQIPEPKLGQMSRSSAAPKPAAPPSTKPQTPTPSMKSPTPTQPHSVKSPTPTPPPSMRSPPPAPKSPTPPRSAKSPTPPRFMRSPTPTKK</sequence>
<proteinExistence type="predicted"/>
<dbReference type="SUPFAM" id="SSF49265">
    <property type="entry name" value="Fibronectin type III"/>
    <property type="match status" value="2"/>
</dbReference>
<dbReference type="SMART" id="SM00409">
    <property type="entry name" value="IG"/>
    <property type="match status" value="5"/>
</dbReference>
<feature type="disulfide bond" evidence="12">
    <location>
        <begin position="1504"/>
        <end position="1531"/>
    </location>
</feature>
<dbReference type="Gene3D" id="3.10.100.10">
    <property type="entry name" value="Mannose-Binding Protein A, subunit A"/>
    <property type="match status" value="17"/>
</dbReference>
<evidence type="ECO:0000313" key="20">
    <source>
        <dbReference type="Proteomes" id="UP001239994"/>
    </source>
</evidence>
<dbReference type="Pfam" id="PF24562">
    <property type="entry name" value="CysR_MRC2_N"/>
    <property type="match status" value="2"/>
</dbReference>
<evidence type="ECO:0000256" key="8">
    <source>
        <dbReference type="ARBA" id="ARBA00023157"/>
    </source>
</evidence>
<dbReference type="FunFam" id="2.60.40.10:FF:000134">
    <property type="entry name" value="Myomesin 1"/>
    <property type="match status" value="1"/>
</dbReference>
<feature type="domain" description="Fibronectin type-III" evidence="17">
    <location>
        <begin position="3588"/>
        <end position="3681"/>
    </location>
</feature>
<comment type="caution">
    <text evidence="19">The sequence shown here is derived from an EMBL/GenBank/DDBJ whole genome shotgun (WGS) entry which is preliminary data.</text>
</comment>
<evidence type="ECO:0000256" key="9">
    <source>
        <dbReference type="ARBA" id="ARBA00023170"/>
    </source>
</evidence>
<feature type="domain" description="C-type lectin" evidence="15">
    <location>
        <begin position="190"/>
        <end position="305"/>
    </location>
</feature>
<reference evidence="19" key="1">
    <citation type="submission" date="2023-03" db="EMBL/GenBank/DDBJ databases">
        <title>Electrophorus voltai genome.</title>
        <authorList>
            <person name="Bian C."/>
        </authorList>
    </citation>
    <scope>NUCLEOTIDE SEQUENCE</scope>
    <source>
        <strain evidence="19">CB-2022</strain>
        <tissue evidence="19">Muscle</tissue>
    </source>
</reference>
<evidence type="ECO:0000256" key="14">
    <source>
        <dbReference type="SAM" id="Phobius"/>
    </source>
</evidence>
<evidence type="ECO:0000256" key="1">
    <source>
        <dbReference type="ARBA" id="ARBA00004167"/>
    </source>
</evidence>
<keyword evidence="9" id="KW-0675">Receptor</keyword>
<keyword evidence="6 14" id="KW-1133">Transmembrane helix</keyword>
<protein>
    <recommendedName>
        <fullName evidence="21">Phospholipase A2 receptor 1</fullName>
    </recommendedName>
</protein>
<evidence type="ECO:0000256" key="5">
    <source>
        <dbReference type="ARBA" id="ARBA00022737"/>
    </source>
</evidence>
<feature type="domain" description="C-type lectin" evidence="15">
    <location>
        <begin position="474"/>
        <end position="586"/>
    </location>
</feature>
<gene>
    <name evidence="19" type="ORF">P4O66_012785</name>
</gene>
<evidence type="ECO:0000256" key="10">
    <source>
        <dbReference type="ARBA" id="ARBA00023180"/>
    </source>
</evidence>